<accession>A0ABP7F9P6</accession>
<dbReference type="RefSeq" id="WP_344704647.1">
    <property type="nucleotide sequence ID" value="NZ_BAABCK010000070.1"/>
</dbReference>
<dbReference type="PANTHER" id="PTHR41271:SF1">
    <property type="entry name" value="DUF402 DOMAIN-CONTAINING PROTEIN"/>
    <property type="match status" value="1"/>
</dbReference>
<organism evidence="2 3">
    <name type="scientific">Salinicoccus jeotgali</name>
    <dbReference type="NCBI Taxonomy" id="381634"/>
    <lineage>
        <taxon>Bacteria</taxon>
        <taxon>Bacillati</taxon>
        <taxon>Bacillota</taxon>
        <taxon>Bacilli</taxon>
        <taxon>Bacillales</taxon>
        <taxon>Staphylococcaceae</taxon>
        <taxon>Salinicoccus</taxon>
    </lineage>
</organism>
<sequence length="175" mass="21022">MKTKYLDKRGWRRLLRSDYREKIIHYEDEKILVGLLEIHKVRSPLTVSILDERVKVCDNRYSWLQILPENRKYSVTVMYDARGKVLQYYFDINIKHILELGNARRKDIYLDVLALPDGRYELVDEKDIARAVRKGHISKKQYDFAYKAANEVMEEMDKDFEQFTRLAAHCKKMMK</sequence>
<dbReference type="InterPro" id="IPR007295">
    <property type="entry name" value="DUF402"/>
</dbReference>
<comment type="caution">
    <text evidence="2">The sequence shown here is derived from an EMBL/GenBank/DDBJ whole genome shotgun (WGS) entry which is preliminary data.</text>
</comment>
<dbReference type="EMBL" id="BAABCK010000070">
    <property type="protein sequence ID" value="GAA3734328.1"/>
    <property type="molecule type" value="Genomic_DNA"/>
</dbReference>
<evidence type="ECO:0000313" key="3">
    <source>
        <dbReference type="Proteomes" id="UP001500920"/>
    </source>
</evidence>
<proteinExistence type="predicted"/>
<dbReference type="Proteomes" id="UP001500920">
    <property type="component" value="Unassembled WGS sequence"/>
</dbReference>
<dbReference type="InterPro" id="IPR035930">
    <property type="entry name" value="FomD-like_sf"/>
</dbReference>
<feature type="domain" description="DUF402" evidence="1">
    <location>
        <begin position="51"/>
        <end position="157"/>
    </location>
</feature>
<reference evidence="3" key="1">
    <citation type="journal article" date="2019" name="Int. J. Syst. Evol. Microbiol.">
        <title>The Global Catalogue of Microorganisms (GCM) 10K type strain sequencing project: providing services to taxonomists for standard genome sequencing and annotation.</title>
        <authorList>
            <consortium name="The Broad Institute Genomics Platform"/>
            <consortium name="The Broad Institute Genome Sequencing Center for Infectious Disease"/>
            <person name="Wu L."/>
            <person name="Ma J."/>
        </authorList>
    </citation>
    <scope>NUCLEOTIDE SEQUENCE [LARGE SCALE GENOMIC DNA]</scope>
    <source>
        <strain evidence="3">JCM 16981</strain>
    </source>
</reference>
<name>A0ABP7F9P6_9STAP</name>
<dbReference type="Pfam" id="PF04167">
    <property type="entry name" value="DUF402"/>
    <property type="match status" value="1"/>
</dbReference>
<keyword evidence="3" id="KW-1185">Reference proteome</keyword>
<dbReference type="SUPFAM" id="SSF159234">
    <property type="entry name" value="FomD-like"/>
    <property type="match status" value="1"/>
</dbReference>
<gene>
    <name evidence="2" type="ORF">GCM10022378_23330</name>
</gene>
<dbReference type="Gene3D" id="2.40.380.10">
    <property type="entry name" value="FomD-like"/>
    <property type="match status" value="1"/>
</dbReference>
<evidence type="ECO:0000259" key="1">
    <source>
        <dbReference type="Pfam" id="PF04167"/>
    </source>
</evidence>
<evidence type="ECO:0000313" key="2">
    <source>
        <dbReference type="EMBL" id="GAA3734328.1"/>
    </source>
</evidence>
<dbReference type="PANTHER" id="PTHR41271">
    <property type="entry name" value="DUF402 DOMAIN-CONTAINING PROTEIN"/>
    <property type="match status" value="1"/>
</dbReference>
<protein>
    <submittedName>
        <fullName evidence="2">DUF402 domain-containing protein</fullName>
    </submittedName>
</protein>